<dbReference type="PANTHER" id="PTHR10656:SF69">
    <property type="entry name" value="MAB-21-LIKE HHH_H2TH-LIKE DOMAIN-CONTAINING PROTEIN"/>
    <property type="match status" value="1"/>
</dbReference>
<dbReference type="PANTHER" id="PTHR10656">
    <property type="entry name" value="CELL FATE DETERMINING PROTEIN MAB21-RELATED"/>
    <property type="match status" value="1"/>
</dbReference>
<dbReference type="InterPro" id="IPR046906">
    <property type="entry name" value="Mab-21_HhH/H2TH-like"/>
</dbReference>
<evidence type="ECO:0000259" key="1">
    <source>
        <dbReference type="Pfam" id="PF20266"/>
    </source>
</evidence>
<name>A0A8B6EX79_MYTGA</name>
<dbReference type="OrthoDB" id="6112914at2759"/>
<sequence length="698" mass="81018">MDLNSRTQHNNFDVNLFRMWKIYGIKRFPYRGKRRFTPLLYQSTDGGMTISNDVFGLTITQFERMYKACLERRKTNEQWILNLRYPDKSSNEYLKYLQNCTYSNKDHLLWPGKDPKEKYLYQNLVETVGTEIDIRSRQRLCIIDDMIYNSSYTCQTRITSGSLGEGLDLPGSDIDIMYIMHHVDVINNIKNIKHIIDRTTLIIETDMEHPGFARLRLIAGGEGDTGSILFEHFKSTSTVPIGPKIASDCNLLWRLSFSVAEKQLVHSFNFSQLLCYGLLKLTLKCWINTDEDVKDLLCSYFMKTVLFWVSEEVDIETFQLPKLFVCFSLCLDKLISWIHKCYCPNFFIPEHNMFIGKIDQNNNKILLNALYNIKSGGIDGLIKKIFSPDYGNHRLLKTKNEASFIKLDYLFYRIRGELRSPKNISSCYKILACIESLLIKESSAFAIDVCNFYNAQISQYIAQLLPPPDTINKEYLIHKRYHRYLQDGIKTDAVSGWLLYASFYYVTGHYNVTLSLADYVLSRCTTDIVYVAYLNYPDGMNKYRRNIHSTMTLYEKMKNATIDMVEYLQHSSLIPKELQLMSKDVNEFRIPPVVMSHCLRFLCYHHLGDTSNRGQALRDLNLAVKYKYFIPDRSLSYSLNILGICYETSGDKDTAYQCYDKASQLNVFSFFKFNNSIPPPGWIAIIAVVEGLACLSYP</sequence>
<dbReference type="EMBL" id="UYJE01005750">
    <property type="protein sequence ID" value="VDI40027.1"/>
    <property type="molecule type" value="Genomic_DNA"/>
</dbReference>
<dbReference type="SMART" id="SM01265">
    <property type="entry name" value="Mab-21"/>
    <property type="match status" value="1"/>
</dbReference>
<dbReference type="AlphaFoldDB" id="A0A8B6EX79"/>
<dbReference type="InterPro" id="IPR011990">
    <property type="entry name" value="TPR-like_helical_dom_sf"/>
</dbReference>
<dbReference type="Proteomes" id="UP000596742">
    <property type="component" value="Unassembled WGS sequence"/>
</dbReference>
<dbReference type="InterPro" id="IPR024810">
    <property type="entry name" value="MAB21L/cGLR"/>
</dbReference>
<feature type="domain" description="Mab-21-like HhH/H2TH-like" evidence="1">
    <location>
        <begin position="290"/>
        <end position="368"/>
    </location>
</feature>
<keyword evidence="3" id="KW-1185">Reference proteome</keyword>
<organism evidence="2 3">
    <name type="scientific">Mytilus galloprovincialis</name>
    <name type="common">Mediterranean mussel</name>
    <dbReference type="NCBI Taxonomy" id="29158"/>
    <lineage>
        <taxon>Eukaryota</taxon>
        <taxon>Metazoa</taxon>
        <taxon>Spiralia</taxon>
        <taxon>Lophotrochozoa</taxon>
        <taxon>Mollusca</taxon>
        <taxon>Bivalvia</taxon>
        <taxon>Autobranchia</taxon>
        <taxon>Pteriomorphia</taxon>
        <taxon>Mytilida</taxon>
        <taxon>Mytiloidea</taxon>
        <taxon>Mytilidae</taxon>
        <taxon>Mytilinae</taxon>
        <taxon>Mytilus</taxon>
    </lineage>
</organism>
<evidence type="ECO:0000313" key="3">
    <source>
        <dbReference type="Proteomes" id="UP000596742"/>
    </source>
</evidence>
<dbReference type="Pfam" id="PF20266">
    <property type="entry name" value="Mab-21_C"/>
    <property type="match status" value="1"/>
</dbReference>
<gene>
    <name evidence="2" type="ORF">MGAL_10B054444</name>
</gene>
<proteinExistence type="predicted"/>
<comment type="caution">
    <text evidence="2">The sequence shown here is derived from an EMBL/GenBank/DDBJ whole genome shotgun (WGS) entry which is preliminary data.</text>
</comment>
<dbReference type="SUPFAM" id="SSF48452">
    <property type="entry name" value="TPR-like"/>
    <property type="match status" value="1"/>
</dbReference>
<dbReference type="Gene3D" id="1.10.1410.40">
    <property type="match status" value="1"/>
</dbReference>
<accession>A0A8B6EX79</accession>
<evidence type="ECO:0000313" key="2">
    <source>
        <dbReference type="EMBL" id="VDI40027.1"/>
    </source>
</evidence>
<reference evidence="2" key="1">
    <citation type="submission" date="2018-11" db="EMBL/GenBank/DDBJ databases">
        <authorList>
            <person name="Alioto T."/>
            <person name="Alioto T."/>
        </authorList>
    </citation>
    <scope>NUCLEOTIDE SEQUENCE</scope>
</reference>
<protein>
    <recommendedName>
        <fullName evidence="1">Mab-21-like HhH/H2TH-like domain-containing protein</fullName>
    </recommendedName>
</protein>